<comment type="caution">
    <text evidence="1">The sequence shown here is derived from an EMBL/GenBank/DDBJ whole genome shotgun (WGS) entry which is preliminary data.</text>
</comment>
<dbReference type="Proteomes" id="UP000325218">
    <property type="component" value="Unassembled WGS sequence"/>
</dbReference>
<protein>
    <submittedName>
        <fullName evidence="1">Uncharacterized protein</fullName>
    </submittedName>
</protein>
<proteinExistence type="predicted"/>
<name>A0A5D0D069_9BACL</name>
<dbReference type="EMBL" id="VSDO01000001">
    <property type="protein sequence ID" value="TYA14517.1"/>
    <property type="molecule type" value="Genomic_DNA"/>
</dbReference>
<keyword evidence="2" id="KW-1185">Reference proteome</keyword>
<dbReference type="OrthoDB" id="9795830at2"/>
<evidence type="ECO:0000313" key="1">
    <source>
        <dbReference type="EMBL" id="TYA14517.1"/>
    </source>
</evidence>
<reference evidence="1 2" key="1">
    <citation type="submission" date="2019-08" db="EMBL/GenBank/DDBJ databases">
        <title>Genome sequencing of Paenibacillus faecis DSM 23593(T).</title>
        <authorList>
            <person name="Kook J.-K."/>
            <person name="Park S.-N."/>
            <person name="Lim Y.K."/>
        </authorList>
    </citation>
    <scope>NUCLEOTIDE SEQUENCE [LARGE SCALE GENOMIC DNA]</scope>
    <source>
        <strain evidence="1 2">DSM 23593</strain>
    </source>
</reference>
<dbReference type="AlphaFoldDB" id="A0A5D0D069"/>
<organism evidence="1 2">
    <name type="scientific">Paenibacillus faecis</name>
    <dbReference type="NCBI Taxonomy" id="862114"/>
    <lineage>
        <taxon>Bacteria</taxon>
        <taxon>Bacillati</taxon>
        <taxon>Bacillota</taxon>
        <taxon>Bacilli</taxon>
        <taxon>Bacillales</taxon>
        <taxon>Paenibacillaceae</taxon>
        <taxon>Paenibacillus</taxon>
    </lineage>
</organism>
<dbReference type="InterPro" id="IPR049215">
    <property type="entry name" value="DUF6809"/>
</dbReference>
<gene>
    <name evidence="1" type="ORF">FRY98_02185</name>
</gene>
<dbReference type="Pfam" id="PF20648">
    <property type="entry name" value="DUF6809"/>
    <property type="match status" value="1"/>
</dbReference>
<sequence length="93" mass="10763">MEGMSSLLEQLYFGEIRPEEKIIPKNPEYKLLNSEISNFKEKLLTSLTEDEVELLEKIYDLLGKSSSIYSTEVFIYGFKMGVQIVTEAYADRK</sequence>
<accession>A0A5D0D069</accession>
<evidence type="ECO:0000313" key="2">
    <source>
        <dbReference type="Proteomes" id="UP000325218"/>
    </source>
</evidence>